<feature type="transmembrane region" description="Helical" evidence="1">
    <location>
        <begin position="58"/>
        <end position="77"/>
    </location>
</feature>
<keyword evidence="1" id="KW-0812">Transmembrane</keyword>
<dbReference type="AlphaFoldDB" id="A0A160TCY7"/>
<feature type="transmembrane region" description="Helical" evidence="1">
    <location>
        <begin position="138"/>
        <end position="162"/>
    </location>
</feature>
<dbReference type="Pfam" id="PF04955">
    <property type="entry name" value="HupE_UreJ"/>
    <property type="match status" value="1"/>
</dbReference>
<proteinExistence type="predicted"/>
<sequence>MKKIIITAAALLLPAAAFAHTGHGTSSFSAGIAHPFMGLDHLLAMLAVGLWSARQVGAARWTTPVTFVAMMAVGAIIGVSNSLAITEFMIIASVVAFGAMIAFKVSSSAVIAGAVAGTFALFHGLAHGAEMPMMSTLFTYGAGFILATAMLHAIGFGLAMLGHNKAADVSRRIAGAGIAVAGLAMGVA</sequence>
<keyword evidence="1" id="KW-0472">Membrane</keyword>
<dbReference type="PIRSF" id="PIRSF016919">
    <property type="entry name" value="HupE_UreJ"/>
    <property type="match status" value="1"/>
</dbReference>
<dbReference type="InterPro" id="IPR007038">
    <property type="entry name" value="HupE_UreJ"/>
</dbReference>
<feature type="transmembrane region" description="Helical" evidence="1">
    <location>
        <begin position="83"/>
        <end position="102"/>
    </location>
</feature>
<evidence type="ECO:0000256" key="1">
    <source>
        <dbReference type="SAM" id="Phobius"/>
    </source>
</evidence>
<reference evidence="2" key="1">
    <citation type="submission" date="2015-10" db="EMBL/GenBank/DDBJ databases">
        <authorList>
            <person name="Gilbert D.G."/>
        </authorList>
    </citation>
    <scope>NUCLEOTIDE SEQUENCE</scope>
</reference>
<name>A0A160TCY7_9ZZZZ</name>
<accession>A0A160TCY7</accession>
<keyword evidence="1" id="KW-1133">Transmembrane helix</keyword>
<dbReference type="EMBL" id="CZQC01000028">
    <property type="protein sequence ID" value="CUS40904.1"/>
    <property type="molecule type" value="Genomic_DNA"/>
</dbReference>
<organism evidence="2">
    <name type="scientific">hydrothermal vent metagenome</name>
    <dbReference type="NCBI Taxonomy" id="652676"/>
    <lineage>
        <taxon>unclassified sequences</taxon>
        <taxon>metagenomes</taxon>
        <taxon>ecological metagenomes</taxon>
    </lineage>
</organism>
<protein>
    <submittedName>
        <fullName evidence="2">HupE-UreJ family metal transporter</fullName>
    </submittedName>
</protein>
<feature type="transmembrane region" description="Helical" evidence="1">
    <location>
        <begin position="109"/>
        <end position="126"/>
    </location>
</feature>
<feature type="transmembrane region" description="Helical" evidence="1">
    <location>
        <begin position="29"/>
        <end position="51"/>
    </location>
</feature>
<gene>
    <name evidence="2" type="ORF">MGWOODY_Tha70</name>
</gene>
<evidence type="ECO:0000313" key="2">
    <source>
        <dbReference type="EMBL" id="CUS40904.1"/>
    </source>
</evidence>